<feature type="transmembrane region" description="Helical" evidence="1">
    <location>
        <begin position="143"/>
        <end position="164"/>
    </location>
</feature>
<feature type="domain" description="DUF6989" evidence="2">
    <location>
        <begin position="90"/>
        <end position="228"/>
    </location>
</feature>
<dbReference type="Pfam" id="PF22497">
    <property type="entry name" value="DUF6989"/>
    <property type="match status" value="1"/>
</dbReference>
<protein>
    <submittedName>
        <fullName evidence="3">Unannotated protein</fullName>
    </submittedName>
</protein>
<gene>
    <name evidence="3" type="ORF">UFOPK2761_00957</name>
</gene>
<keyword evidence="1" id="KW-0812">Transmembrane</keyword>
<accession>A0A6J6SP32</accession>
<reference evidence="3" key="1">
    <citation type="submission" date="2020-05" db="EMBL/GenBank/DDBJ databases">
        <authorList>
            <person name="Chiriac C."/>
            <person name="Salcher M."/>
            <person name="Ghai R."/>
            <person name="Kavagutti S V."/>
        </authorList>
    </citation>
    <scope>NUCLEOTIDE SEQUENCE</scope>
</reference>
<dbReference type="EMBL" id="CAEZYQ010000006">
    <property type="protein sequence ID" value="CAB4736652.1"/>
    <property type="molecule type" value="Genomic_DNA"/>
</dbReference>
<feature type="transmembrane region" description="Helical" evidence="1">
    <location>
        <begin position="77"/>
        <end position="96"/>
    </location>
</feature>
<keyword evidence="1" id="KW-0472">Membrane</keyword>
<feature type="transmembrane region" description="Helical" evidence="1">
    <location>
        <begin position="116"/>
        <end position="136"/>
    </location>
</feature>
<evidence type="ECO:0000313" key="3">
    <source>
        <dbReference type="EMBL" id="CAB4736652.1"/>
    </source>
</evidence>
<evidence type="ECO:0000259" key="2">
    <source>
        <dbReference type="Pfam" id="PF22497"/>
    </source>
</evidence>
<dbReference type="AlphaFoldDB" id="A0A6J6SP32"/>
<dbReference type="InterPro" id="IPR054258">
    <property type="entry name" value="DUF6989"/>
</dbReference>
<feature type="transmembrane region" description="Helical" evidence="1">
    <location>
        <begin position="209"/>
        <end position="228"/>
    </location>
</feature>
<proteinExistence type="predicted"/>
<keyword evidence="1" id="KW-1133">Transmembrane helix</keyword>
<feature type="transmembrane region" description="Helical" evidence="1">
    <location>
        <begin position="23"/>
        <end position="41"/>
    </location>
</feature>
<organism evidence="3">
    <name type="scientific">freshwater metagenome</name>
    <dbReference type="NCBI Taxonomy" id="449393"/>
    <lineage>
        <taxon>unclassified sequences</taxon>
        <taxon>metagenomes</taxon>
        <taxon>ecological metagenomes</taxon>
    </lineage>
</organism>
<feature type="transmembrane region" description="Helical" evidence="1">
    <location>
        <begin position="47"/>
        <end position="65"/>
    </location>
</feature>
<evidence type="ECO:0000256" key="1">
    <source>
        <dbReference type="SAM" id="Phobius"/>
    </source>
</evidence>
<feature type="transmembrane region" description="Helical" evidence="1">
    <location>
        <begin position="176"/>
        <end position="197"/>
    </location>
</feature>
<sequence>MTALTPTDDDAAVPSSRAPRQGLWPLLAVHAGLFAGGAVVLSLDPPAQGWGVLVVVAAYVVALLLTTRATGQADLHALAGFLVLVSLFQVLPDWVLADVVGTLAFPDRGGPRFDDVIPLAMMLMWVAPLFIALSLSGGSAARAALLAGLVFAGAEVLAPALGLWEPVGDTTRLLGVAVYVVPAEVALGWAAATAFALVRHRPLAVRAGAALAVSTFYLGALVLAHFVIDVADWTITT</sequence>
<name>A0A6J6SP32_9ZZZZ</name>